<organism evidence="1 2">
    <name type="scientific">Atta colombica</name>
    <dbReference type="NCBI Taxonomy" id="520822"/>
    <lineage>
        <taxon>Eukaryota</taxon>
        <taxon>Metazoa</taxon>
        <taxon>Ecdysozoa</taxon>
        <taxon>Arthropoda</taxon>
        <taxon>Hexapoda</taxon>
        <taxon>Insecta</taxon>
        <taxon>Pterygota</taxon>
        <taxon>Neoptera</taxon>
        <taxon>Endopterygota</taxon>
        <taxon>Hymenoptera</taxon>
        <taxon>Apocrita</taxon>
        <taxon>Aculeata</taxon>
        <taxon>Formicoidea</taxon>
        <taxon>Formicidae</taxon>
        <taxon>Myrmicinae</taxon>
        <taxon>Atta</taxon>
    </lineage>
</organism>
<evidence type="ECO:0000313" key="2">
    <source>
        <dbReference type="Proteomes" id="UP000078540"/>
    </source>
</evidence>
<dbReference type="EMBL" id="KQ976449">
    <property type="protein sequence ID" value="KYM85804.1"/>
    <property type="molecule type" value="Genomic_DNA"/>
</dbReference>
<evidence type="ECO:0000313" key="1">
    <source>
        <dbReference type="EMBL" id="KYM85804.1"/>
    </source>
</evidence>
<sequence>MLGGYAAKEIAKNRLISKEAFVGSLGEFDLNCFAFRHRTFSPNNLWIRVTLNPSLNHAQDGVHLTHYPLIDR</sequence>
<dbReference type="AlphaFoldDB" id="A0A195BLL2"/>
<dbReference type="Proteomes" id="UP000078540">
    <property type="component" value="Unassembled WGS sequence"/>
</dbReference>
<name>A0A195BLL2_9HYME</name>
<protein>
    <submittedName>
        <fullName evidence="1">Uncharacterized protein</fullName>
    </submittedName>
</protein>
<accession>A0A195BLL2</accession>
<keyword evidence="2" id="KW-1185">Reference proteome</keyword>
<gene>
    <name evidence="1" type="ORF">ALC53_04389</name>
</gene>
<reference evidence="1 2" key="1">
    <citation type="submission" date="2015-09" db="EMBL/GenBank/DDBJ databases">
        <title>Atta colombica WGS genome.</title>
        <authorList>
            <person name="Nygaard S."/>
            <person name="Hu H."/>
            <person name="Boomsma J."/>
            <person name="Zhang G."/>
        </authorList>
    </citation>
    <scope>NUCLEOTIDE SEQUENCE [LARGE SCALE GENOMIC DNA]</scope>
    <source>
        <strain evidence="1">Treedump-2</strain>
        <tissue evidence="1">Whole body</tissue>
    </source>
</reference>
<proteinExistence type="predicted"/>